<evidence type="ECO:0000256" key="4">
    <source>
        <dbReference type="ARBA" id="ARBA00023163"/>
    </source>
</evidence>
<sequence length="306" mass="34897">MVIVGDYGSHSSSGSILIHVWWCKRYDKIRQTTFRKRKDGLFKKAIELSLLCDAPVYVLVGNPLQSGLSFYQYKSTIMPNEVMRQLPLPVEKSTTYIDHDLQRKFANHSKYMKVQKKLYPNPNSDQYTSFVYSPNESLSSSPNPFSDPSYLDSVLNINGKRPTDSPLLDTLNINCNFTDSNHLFKPICNDSQTQQIQLPPPQQQQQQQPINVDYSHNSKLFYNQPSILPTPQLNLYDCIPHPQLLQLNNYAQSCNSTPPSPSPLLPSSHSLSLVSQPMSSVPLPTDGVWNQTNFQLSSYIKQEYQY</sequence>
<dbReference type="InterPro" id="IPR002100">
    <property type="entry name" value="TF_MADSbox"/>
</dbReference>
<dbReference type="InParanoid" id="D3AXV5"/>
<dbReference type="PRINTS" id="PR00404">
    <property type="entry name" value="MADSDOMAIN"/>
</dbReference>
<evidence type="ECO:0000256" key="1">
    <source>
        <dbReference type="ARBA" id="ARBA00004123"/>
    </source>
</evidence>
<gene>
    <name evidence="7" type="ORF">PPL_01012</name>
</gene>
<dbReference type="EMBL" id="ADBJ01000004">
    <property type="protein sequence ID" value="EFA85782.1"/>
    <property type="molecule type" value="Genomic_DNA"/>
</dbReference>
<reference evidence="7 8" key="1">
    <citation type="journal article" date="2011" name="Genome Res.">
        <title>Phylogeny-wide analysis of social amoeba genomes highlights ancient origins for complex intercellular communication.</title>
        <authorList>
            <person name="Heidel A.J."/>
            <person name="Lawal H.M."/>
            <person name="Felder M."/>
            <person name="Schilde C."/>
            <person name="Helps N.R."/>
            <person name="Tunggal B."/>
            <person name="Rivero F."/>
            <person name="John U."/>
            <person name="Schleicher M."/>
            <person name="Eichinger L."/>
            <person name="Platzer M."/>
            <person name="Noegel A.A."/>
            <person name="Schaap P."/>
            <person name="Gloeckner G."/>
        </authorList>
    </citation>
    <scope>NUCLEOTIDE SEQUENCE [LARGE SCALE GENOMIC DNA]</scope>
    <source>
        <strain evidence="8">ATCC 26659 / Pp 5 / PN500</strain>
    </source>
</reference>
<dbReference type="GeneID" id="31356542"/>
<dbReference type="GO" id="GO:0046983">
    <property type="term" value="F:protein dimerization activity"/>
    <property type="evidence" value="ECO:0007669"/>
    <property type="project" value="InterPro"/>
</dbReference>
<keyword evidence="4" id="KW-0804">Transcription</keyword>
<dbReference type="SUPFAM" id="SSF55455">
    <property type="entry name" value="SRF-like"/>
    <property type="match status" value="1"/>
</dbReference>
<dbReference type="STRING" id="670386.D3AXV5"/>
<dbReference type="Pfam" id="PF00319">
    <property type="entry name" value="SRF-TF"/>
    <property type="match status" value="1"/>
</dbReference>
<proteinExistence type="predicted"/>
<dbReference type="PROSITE" id="PS50066">
    <property type="entry name" value="MADS_BOX_2"/>
    <property type="match status" value="1"/>
</dbReference>
<accession>D3AXV5</accession>
<dbReference type="GO" id="GO:0003677">
    <property type="term" value="F:DNA binding"/>
    <property type="evidence" value="ECO:0007669"/>
    <property type="project" value="UniProtKB-KW"/>
</dbReference>
<name>D3AXV5_HETP5</name>
<comment type="caution">
    <text evidence="7">The sequence shown here is derived from an EMBL/GenBank/DDBJ whole genome shotgun (WGS) entry which is preliminary data.</text>
</comment>
<evidence type="ECO:0000256" key="5">
    <source>
        <dbReference type="ARBA" id="ARBA00023242"/>
    </source>
</evidence>
<evidence type="ECO:0000256" key="2">
    <source>
        <dbReference type="ARBA" id="ARBA00023015"/>
    </source>
</evidence>
<dbReference type="Gene3D" id="3.40.1810.10">
    <property type="entry name" value="Transcription factor, MADS-box"/>
    <property type="match status" value="1"/>
</dbReference>
<keyword evidence="8" id="KW-1185">Reference proteome</keyword>
<evidence type="ECO:0000313" key="7">
    <source>
        <dbReference type="EMBL" id="EFA85782.1"/>
    </source>
</evidence>
<dbReference type="InterPro" id="IPR036879">
    <property type="entry name" value="TF_MADSbox_sf"/>
</dbReference>
<protein>
    <recommendedName>
        <fullName evidence="6">MADS-box domain-containing protein</fullName>
    </recommendedName>
</protein>
<dbReference type="RefSeq" id="XP_020437888.1">
    <property type="nucleotide sequence ID" value="XM_020572030.1"/>
</dbReference>
<dbReference type="Proteomes" id="UP000001396">
    <property type="component" value="Unassembled WGS sequence"/>
</dbReference>
<evidence type="ECO:0000313" key="8">
    <source>
        <dbReference type="Proteomes" id="UP000001396"/>
    </source>
</evidence>
<evidence type="ECO:0000259" key="6">
    <source>
        <dbReference type="PROSITE" id="PS50066"/>
    </source>
</evidence>
<dbReference type="SMART" id="SM00432">
    <property type="entry name" value="MADS"/>
    <property type="match status" value="1"/>
</dbReference>
<dbReference type="AlphaFoldDB" id="D3AXV5"/>
<feature type="domain" description="MADS-box" evidence="6">
    <location>
        <begin position="30"/>
        <end position="60"/>
    </location>
</feature>
<evidence type="ECO:0000256" key="3">
    <source>
        <dbReference type="ARBA" id="ARBA00023125"/>
    </source>
</evidence>
<keyword evidence="2" id="KW-0805">Transcription regulation</keyword>
<keyword evidence="5" id="KW-0539">Nucleus</keyword>
<comment type="subcellular location">
    <subcellularLocation>
        <location evidence="1">Nucleus</location>
    </subcellularLocation>
</comment>
<keyword evidence="3" id="KW-0238">DNA-binding</keyword>
<organism evidence="7 8">
    <name type="scientific">Heterostelium pallidum (strain ATCC 26659 / Pp 5 / PN500)</name>
    <name type="common">Cellular slime mold</name>
    <name type="synonym">Polysphondylium pallidum</name>
    <dbReference type="NCBI Taxonomy" id="670386"/>
    <lineage>
        <taxon>Eukaryota</taxon>
        <taxon>Amoebozoa</taxon>
        <taxon>Evosea</taxon>
        <taxon>Eumycetozoa</taxon>
        <taxon>Dictyostelia</taxon>
        <taxon>Acytosteliales</taxon>
        <taxon>Acytosteliaceae</taxon>
        <taxon>Heterostelium</taxon>
    </lineage>
</organism>
<dbReference type="GO" id="GO:0005634">
    <property type="term" value="C:nucleus"/>
    <property type="evidence" value="ECO:0007669"/>
    <property type="project" value="UniProtKB-SubCell"/>
</dbReference>